<keyword evidence="4" id="KW-0238">DNA-binding</keyword>
<comment type="caution">
    <text evidence="8">The sequence shown here is derived from an EMBL/GenBank/DDBJ whole genome shotgun (WGS) entry which is preliminary data.</text>
</comment>
<keyword evidence="3" id="KW-0805">Transcription regulation</keyword>
<dbReference type="Gene3D" id="1.10.8.60">
    <property type="match status" value="1"/>
</dbReference>
<dbReference type="CDD" id="cd00009">
    <property type="entry name" value="AAA"/>
    <property type="match status" value="1"/>
</dbReference>
<evidence type="ECO:0000256" key="1">
    <source>
        <dbReference type="ARBA" id="ARBA00022741"/>
    </source>
</evidence>
<dbReference type="InterPro" id="IPR025943">
    <property type="entry name" value="Sigma_54_int_dom_ATP-bd_2"/>
</dbReference>
<dbReference type="SUPFAM" id="SSF46689">
    <property type="entry name" value="Homeodomain-like"/>
    <property type="match status" value="1"/>
</dbReference>
<sequence length="567" mass="64153">MLLEYEQIGEIFDCLSLGVIILSRDRKILSINRSAQQLTGFTASGTVGRYCYHVFLDYLCGGRCKFLESRDEITQTLVSDIEVKDQQNKATSITKIESPVYGQDGQMIGCMEVFQDHSAFRELIKRIRFDDLRLKLILDSLDIGILTLDRGNHVTFVNTNAEQITGFSRTELLGKSCKSFFGPRFCRDVLDQCGYPNGVGEQLSTETRLMTEQGHLLPARVTYLPLKNGSDMIVGGLITITDLSLKYHFYSAIKDRYTFYDMIGRHPDMQKIFDMIPMVAATDTTTLIEGPTGTGKDLLAKIIHNASPRAGRKLVKVNCASLPDTLLESEMFGYVRGAFTGADRDKPGRFQEAEGGTIFLDEIGDLPLPLQAKLLRVIEDREFYPLGSRKTTGVDVRIISATNQDLHLLVKERRFRQDLFYRLNVMRIALPPLKDRKSDLPLLIHHILKKLCTAMDVPVKKISRPAMHILLNYDYPGNVRELENILEHAVIICRGDTIETDHFPRALIESEAPAKSPGPADSGDYSERMKIMDALDQCRWNKTRAAKVLNIDRSTLWRKMKKFQIAS</sequence>
<reference evidence="8 9" key="1">
    <citation type="submission" date="2020-07" db="EMBL/GenBank/DDBJ databases">
        <title>Genomic Encyclopedia of Type Strains, Phase IV (KMG-IV): sequencing the most valuable type-strain genomes for metagenomic binning, comparative biology and taxonomic classification.</title>
        <authorList>
            <person name="Goeker M."/>
        </authorList>
    </citation>
    <scope>NUCLEOTIDE SEQUENCE [LARGE SCALE GENOMIC DNA]</scope>
    <source>
        <strain evidence="8 9">DSM 17721</strain>
    </source>
</reference>
<name>A0A7W0C9J1_9BACT</name>
<dbReference type="InterPro" id="IPR025944">
    <property type="entry name" value="Sigma_54_int_dom_CS"/>
</dbReference>
<dbReference type="FunFam" id="3.40.50.300:FF:000006">
    <property type="entry name" value="DNA-binding transcriptional regulator NtrC"/>
    <property type="match status" value="1"/>
</dbReference>
<dbReference type="GO" id="GO:0005524">
    <property type="term" value="F:ATP binding"/>
    <property type="evidence" value="ECO:0007669"/>
    <property type="project" value="UniProtKB-KW"/>
</dbReference>
<dbReference type="InterPro" id="IPR002078">
    <property type="entry name" value="Sigma_54_int"/>
</dbReference>
<accession>A0A7W0C9J1</accession>
<gene>
    <name evidence="8" type="ORF">HNR65_001901</name>
</gene>
<dbReference type="Gene3D" id="1.10.10.60">
    <property type="entry name" value="Homeodomain-like"/>
    <property type="match status" value="1"/>
</dbReference>
<dbReference type="Gene3D" id="3.40.50.300">
    <property type="entry name" value="P-loop containing nucleotide triphosphate hydrolases"/>
    <property type="match status" value="1"/>
</dbReference>
<dbReference type="Pfam" id="PF02954">
    <property type="entry name" value="HTH_8"/>
    <property type="match status" value="1"/>
</dbReference>
<dbReference type="EMBL" id="JACDUS010000004">
    <property type="protein sequence ID" value="MBA2881574.1"/>
    <property type="molecule type" value="Genomic_DNA"/>
</dbReference>
<dbReference type="Pfam" id="PF13426">
    <property type="entry name" value="PAS_9"/>
    <property type="match status" value="1"/>
</dbReference>
<keyword evidence="1" id="KW-0547">Nucleotide-binding</keyword>
<keyword evidence="5" id="KW-0804">Transcription</keyword>
<dbReference type="PROSITE" id="PS50112">
    <property type="entry name" value="PAS"/>
    <property type="match status" value="2"/>
</dbReference>
<protein>
    <submittedName>
        <fullName evidence="8">PAS domain S-box-containing protein</fullName>
    </submittedName>
</protein>
<dbReference type="AlphaFoldDB" id="A0A7W0C9J1"/>
<dbReference type="PANTHER" id="PTHR32071">
    <property type="entry name" value="TRANSCRIPTIONAL REGULATORY PROTEIN"/>
    <property type="match status" value="1"/>
</dbReference>
<dbReference type="SMART" id="SM00382">
    <property type="entry name" value="AAA"/>
    <property type="match status" value="1"/>
</dbReference>
<evidence type="ECO:0000256" key="3">
    <source>
        <dbReference type="ARBA" id="ARBA00023015"/>
    </source>
</evidence>
<dbReference type="InterPro" id="IPR035965">
    <property type="entry name" value="PAS-like_dom_sf"/>
</dbReference>
<dbReference type="GO" id="GO:0043565">
    <property type="term" value="F:sequence-specific DNA binding"/>
    <property type="evidence" value="ECO:0007669"/>
    <property type="project" value="InterPro"/>
</dbReference>
<proteinExistence type="predicted"/>
<dbReference type="NCBIfam" id="TIGR00229">
    <property type="entry name" value="sensory_box"/>
    <property type="match status" value="1"/>
</dbReference>
<dbReference type="RefSeq" id="WP_181551219.1">
    <property type="nucleotide sequence ID" value="NZ_JACDUS010000004.1"/>
</dbReference>
<dbReference type="InterPro" id="IPR000014">
    <property type="entry name" value="PAS"/>
</dbReference>
<dbReference type="SMART" id="SM00091">
    <property type="entry name" value="PAS"/>
    <property type="match status" value="2"/>
</dbReference>
<dbReference type="Pfam" id="PF00158">
    <property type="entry name" value="Sigma54_activat"/>
    <property type="match status" value="1"/>
</dbReference>
<evidence type="ECO:0000313" key="9">
    <source>
        <dbReference type="Proteomes" id="UP000525298"/>
    </source>
</evidence>
<dbReference type="Proteomes" id="UP000525298">
    <property type="component" value="Unassembled WGS sequence"/>
</dbReference>
<dbReference type="InterPro" id="IPR003593">
    <property type="entry name" value="AAA+_ATPase"/>
</dbReference>
<dbReference type="SUPFAM" id="SSF55785">
    <property type="entry name" value="PYP-like sensor domain (PAS domain)"/>
    <property type="match status" value="2"/>
</dbReference>
<dbReference type="InterPro" id="IPR002197">
    <property type="entry name" value="HTH_Fis"/>
</dbReference>
<feature type="domain" description="PAS" evidence="7">
    <location>
        <begin position="4"/>
        <end position="49"/>
    </location>
</feature>
<feature type="domain" description="PAS" evidence="7">
    <location>
        <begin position="130"/>
        <end position="183"/>
    </location>
</feature>
<evidence type="ECO:0000256" key="4">
    <source>
        <dbReference type="ARBA" id="ARBA00023125"/>
    </source>
</evidence>
<feature type="domain" description="Sigma-54 factor interaction" evidence="6">
    <location>
        <begin position="262"/>
        <end position="491"/>
    </location>
</feature>
<keyword evidence="2" id="KW-0067">ATP-binding</keyword>
<dbReference type="PROSITE" id="PS50045">
    <property type="entry name" value="SIGMA54_INTERACT_4"/>
    <property type="match status" value="1"/>
</dbReference>
<dbReference type="Pfam" id="PF13188">
    <property type="entry name" value="PAS_8"/>
    <property type="match status" value="1"/>
</dbReference>
<organism evidence="8 9">
    <name type="scientific">Desulfosalsimonas propionicica</name>
    <dbReference type="NCBI Taxonomy" id="332175"/>
    <lineage>
        <taxon>Bacteria</taxon>
        <taxon>Pseudomonadati</taxon>
        <taxon>Thermodesulfobacteriota</taxon>
        <taxon>Desulfobacteria</taxon>
        <taxon>Desulfobacterales</taxon>
        <taxon>Desulfosalsimonadaceae</taxon>
        <taxon>Desulfosalsimonas</taxon>
    </lineage>
</organism>
<evidence type="ECO:0000259" key="6">
    <source>
        <dbReference type="PROSITE" id="PS50045"/>
    </source>
</evidence>
<dbReference type="PRINTS" id="PR01590">
    <property type="entry name" value="HTHFIS"/>
</dbReference>
<dbReference type="InterPro" id="IPR058031">
    <property type="entry name" value="AAA_lid_NorR"/>
</dbReference>
<dbReference type="PROSITE" id="PS00676">
    <property type="entry name" value="SIGMA54_INTERACT_2"/>
    <property type="match status" value="1"/>
</dbReference>
<evidence type="ECO:0000256" key="2">
    <source>
        <dbReference type="ARBA" id="ARBA00022840"/>
    </source>
</evidence>
<evidence type="ECO:0000313" key="8">
    <source>
        <dbReference type="EMBL" id="MBA2881574.1"/>
    </source>
</evidence>
<dbReference type="Gene3D" id="3.30.450.20">
    <property type="entry name" value="PAS domain"/>
    <property type="match status" value="2"/>
</dbReference>
<dbReference type="InterPro" id="IPR027417">
    <property type="entry name" value="P-loop_NTPase"/>
</dbReference>
<dbReference type="InterPro" id="IPR009057">
    <property type="entry name" value="Homeodomain-like_sf"/>
</dbReference>
<evidence type="ECO:0000259" key="7">
    <source>
        <dbReference type="PROSITE" id="PS50112"/>
    </source>
</evidence>
<dbReference type="Pfam" id="PF25601">
    <property type="entry name" value="AAA_lid_14"/>
    <property type="match status" value="1"/>
</dbReference>
<evidence type="ECO:0000256" key="5">
    <source>
        <dbReference type="ARBA" id="ARBA00023163"/>
    </source>
</evidence>
<dbReference type="PROSITE" id="PS00688">
    <property type="entry name" value="SIGMA54_INTERACT_3"/>
    <property type="match status" value="1"/>
</dbReference>
<dbReference type="SUPFAM" id="SSF52540">
    <property type="entry name" value="P-loop containing nucleoside triphosphate hydrolases"/>
    <property type="match status" value="1"/>
</dbReference>
<dbReference type="GO" id="GO:0006355">
    <property type="term" value="P:regulation of DNA-templated transcription"/>
    <property type="evidence" value="ECO:0007669"/>
    <property type="project" value="InterPro"/>
</dbReference>
<dbReference type="CDD" id="cd00130">
    <property type="entry name" value="PAS"/>
    <property type="match status" value="1"/>
</dbReference>
<keyword evidence="9" id="KW-1185">Reference proteome</keyword>